<dbReference type="KEGG" id="ddi:DDB_G0292088"/>
<dbReference type="HOGENOM" id="CLU_2163174_0_0_1"/>
<feature type="compositionally biased region" description="Low complexity" evidence="1">
    <location>
        <begin position="1"/>
        <end position="16"/>
    </location>
</feature>
<comment type="caution">
    <text evidence="2">The sequence shown here is derived from an EMBL/GenBank/DDBJ whole genome shotgun (WGS) entry which is preliminary data.</text>
</comment>
<name>Q54DQ1_DICDI</name>
<dbReference type="EMBL" id="AAFI02000187">
    <property type="protein sequence ID" value="EAL61400.1"/>
    <property type="molecule type" value="Genomic_DNA"/>
</dbReference>
<keyword evidence="3" id="KW-1185">Reference proteome</keyword>
<evidence type="ECO:0000313" key="2">
    <source>
        <dbReference type="EMBL" id="EAL61400.1"/>
    </source>
</evidence>
<gene>
    <name evidence="2" type="ORF">DDB_G0292088</name>
</gene>
<protein>
    <submittedName>
        <fullName evidence="2">Uncharacterized protein</fullName>
    </submittedName>
</protein>
<accession>Q54DQ1</accession>
<feature type="region of interest" description="Disordered" evidence="1">
    <location>
        <begin position="1"/>
        <end position="42"/>
    </location>
</feature>
<dbReference type="AlphaFoldDB" id="Q54DQ1"/>
<dbReference type="PaxDb" id="44689-DDB0184215"/>
<dbReference type="InParanoid" id="Q54DQ1"/>
<proteinExistence type="predicted"/>
<organism evidence="2 3">
    <name type="scientific">Dictyostelium discoideum</name>
    <name type="common">Social amoeba</name>
    <dbReference type="NCBI Taxonomy" id="44689"/>
    <lineage>
        <taxon>Eukaryota</taxon>
        <taxon>Amoebozoa</taxon>
        <taxon>Evosea</taxon>
        <taxon>Eumycetozoa</taxon>
        <taxon>Dictyostelia</taxon>
        <taxon>Dictyosteliales</taxon>
        <taxon>Dictyosteliaceae</taxon>
        <taxon>Dictyostelium</taxon>
    </lineage>
</organism>
<dbReference type="Proteomes" id="UP000002195">
    <property type="component" value="Unassembled WGS sequence"/>
</dbReference>
<reference evidence="2 3" key="1">
    <citation type="journal article" date="2005" name="Nature">
        <title>The genome of the social amoeba Dictyostelium discoideum.</title>
        <authorList>
            <consortium name="The Dictyostelium discoideum Sequencing Consortium"/>
            <person name="Eichinger L."/>
            <person name="Pachebat J.A."/>
            <person name="Glockner G."/>
            <person name="Rajandream M.A."/>
            <person name="Sucgang R."/>
            <person name="Berriman M."/>
            <person name="Song J."/>
            <person name="Olsen R."/>
            <person name="Szafranski K."/>
            <person name="Xu Q."/>
            <person name="Tunggal B."/>
            <person name="Kummerfeld S."/>
            <person name="Madera M."/>
            <person name="Konfortov B.A."/>
            <person name="Rivero F."/>
            <person name="Bankier A.T."/>
            <person name="Lehmann R."/>
            <person name="Hamlin N."/>
            <person name="Davies R."/>
            <person name="Gaudet P."/>
            <person name="Fey P."/>
            <person name="Pilcher K."/>
            <person name="Chen G."/>
            <person name="Saunders D."/>
            <person name="Sodergren E."/>
            <person name="Davis P."/>
            <person name="Kerhornou A."/>
            <person name="Nie X."/>
            <person name="Hall N."/>
            <person name="Anjard C."/>
            <person name="Hemphill L."/>
            <person name="Bason N."/>
            <person name="Farbrother P."/>
            <person name="Desany B."/>
            <person name="Just E."/>
            <person name="Morio T."/>
            <person name="Rost R."/>
            <person name="Churcher C."/>
            <person name="Cooper J."/>
            <person name="Haydock S."/>
            <person name="van Driessche N."/>
            <person name="Cronin A."/>
            <person name="Goodhead I."/>
            <person name="Muzny D."/>
            <person name="Mourier T."/>
            <person name="Pain A."/>
            <person name="Lu M."/>
            <person name="Harper D."/>
            <person name="Lindsay R."/>
            <person name="Hauser H."/>
            <person name="James K."/>
            <person name="Quiles M."/>
            <person name="Madan Babu M."/>
            <person name="Saito T."/>
            <person name="Buchrieser C."/>
            <person name="Wardroper A."/>
            <person name="Felder M."/>
            <person name="Thangavelu M."/>
            <person name="Johnson D."/>
            <person name="Knights A."/>
            <person name="Loulseged H."/>
            <person name="Mungall K."/>
            <person name="Oliver K."/>
            <person name="Price C."/>
            <person name="Quail M.A."/>
            <person name="Urushihara H."/>
            <person name="Hernandez J."/>
            <person name="Rabbinowitsch E."/>
            <person name="Steffen D."/>
            <person name="Sanders M."/>
            <person name="Ma J."/>
            <person name="Kohara Y."/>
            <person name="Sharp S."/>
            <person name="Simmonds M."/>
            <person name="Spiegler S."/>
            <person name="Tivey A."/>
            <person name="Sugano S."/>
            <person name="White B."/>
            <person name="Walker D."/>
            <person name="Woodward J."/>
            <person name="Winckler T."/>
            <person name="Tanaka Y."/>
            <person name="Shaulsky G."/>
            <person name="Schleicher M."/>
            <person name="Weinstock G."/>
            <person name="Rosenthal A."/>
            <person name="Cox E.C."/>
            <person name="Chisholm R.L."/>
            <person name="Gibbs R."/>
            <person name="Loomis W.F."/>
            <person name="Platzer M."/>
            <person name="Kay R.R."/>
            <person name="Williams J."/>
            <person name="Dear P.H."/>
            <person name="Noegel A.A."/>
            <person name="Barrell B."/>
            <person name="Kuspa A."/>
        </authorList>
    </citation>
    <scope>NUCLEOTIDE SEQUENCE [LARGE SCALE GENOMIC DNA]</scope>
    <source>
        <strain evidence="2 3">AX4</strain>
    </source>
</reference>
<feature type="compositionally biased region" description="Polar residues" evidence="1">
    <location>
        <begin position="17"/>
        <end position="42"/>
    </location>
</feature>
<dbReference type="VEuPathDB" id="AmoebaDB:DDB_G0292088"/>
<dbReference type="RefSeq" id="XP_629821.1">
    <property type="nucleotide sequence ID" value="XM_629819.1"/>
</dbReference>
<evidence type="ECO:0000256" key="1">
    <source>
        <dbReference type="SAM" id="MobiDB-lite"/>
    </source>
</evidence>
<dbReference type="dictyBase" id="DDB_G0292088"/>
<dbReference type="GeneID" id="8628502"/>
<evidence type="ECO:0000313" key="3">
    <source>
        <dbReference type="Proteomes" id="UP000002195"/>
    </source>
</evidence>
<sequence length="111" mass="12699">MATCNTTNTNSANHNSVGQTSNTPTTFNLNKPTANTTTASTQLPDDPIYRVFQNINSIFKISNRIKYLGFPDGNWGHTSKVTIQIKRCTRKIFRSQFHQNRFKFKIDSNQR</sequence>